<dbReference type="SUPFAM" id="SSF52172">
    <property type="entry name" value="CheY-like"/>
    <property type="match status" value="1"/>
</dbReference>
<proteinExistence type="predicted"/>
<dbReference type="STRING" id="366584.SAMN05216377_101454"/>
<dbReference type="OrthoDB" id="3395459at2"/>
<name>A0A1G7ERC0_PSEOR</name>
<evidence type="ECO:0000259" key="2">
    <source>
        <dbReference type="PROSITE" id="PS50110"/>
    </source>
</evidence>
<dbReference type="Gene3D" id="3.40.50.2300">
    <property type="match status" value="1"/>
</dbReference>
<dbReference type="GO" id="GO:0000160">
    <property type="term" value="P:phosphorelay signal transduction system"/>
    <property type="evidence" value="ECO:0007669"/>
    <property type="project" value="InterPro"/>
</dbReference>
<dbReference type="PROSITE" id="PS50110">
    <property type="entry name" value="RESPONSE_REGULATORY"/>
    <property type="match status" value="1"/>
</dbReference>
<evidence type="ECO:0000256" key="1">
    <source>
        <dbReference type="PROSITE-ProRule" id="PRU00169"/>
    </source>
</evidence>
<dbReference type="Proteomes" id="UP000198967">
    <property type="component" value="Unassembled WGS sequence"/>
</dbReference>
<evidence type="ECO:0000313" key="3">
    <source>
        <dbReference type="EMBL" id="SDE66203.1"/>
    </source>
</evidence>
<dbReference type="AlphaFoldDB" id="A0A1G7ERC0"/>
<feature type="domain" description="Response regulatory" evidence="2">
    <location>
        <begin position="8"/>
        <end position="127"/>
    </location>
</feature>
<dbReference type="EMBL" id="FNBE01000001">
    <property type="protein sequence ID" value="SDE66203.1"/>
    <property type="molecule type" value="Genomic_DNA"/>
</dbReference>
<dbReference type="InterPro" id="IPR001789">
    <property type="entry name" value="Sig_transdc_resp-reg_receiver"/>
</dbReference>
<keyword evidence="1" id="KW-0597">Phosphoprotein</keyword>
<sequence>MSDAPTQNVLVFSHRPEVREALINAVGRRPAPDVGRIRYQEVGGVAEVLAACDAGEVDLAILDGEAQPTGGLGLARQLKDEITDCPPIVVAVRRADDQWLATWSKAEAVLVHPLDPITAAETVADVLRSALATR</sequence>
<dbReference type="RefSeq" id="WP_093075758.1">
    <property type="nucleotide sequence ID" value="NZ_FNBE01000001.1"/>
</dbReference>
<feature type="modified residue" description="4-aspartylphosphate" evidence="1">
    <location>
        <position position="63"/>
    </location>
</feature>
<gene>
    <name evidence="3" type="ORF">SAMN05216377_101454</name>
</gene>
<accession>A0A1G7ERC0</accession>
<protein>
    <recommendedName>
        <fullName evidence="2">Response regulatory domain-containing protein</fullName>
    </recommendedName>
</protein>
<keyword evidence="4" id="KW-1185">Reference proteome</keyword>
<reference evidence="3 4" key="1">
    <citation type="submission" date="2016-10" db="EMBL/GenBank/DDBJ databases">
        <authorList>
            <person name="de Groot N.N."/>
        </authorList>
    </citation>
    <scope>NUCLEOTIDE SEQUENCE [LARGE SCALE GENOMIC DNA]</scope>
    <source>
        <strain evidence="3 4">CGMCC 4.3143</strain>
    </source>
</reference>
<dbReference type="InterPro" id="IPR011006">
    <property type="entry name" value="CheY-like_superfamily"/>
</dbReference>
<evidence type="ECO:0000313" key="4">
    <source>
        <dbReference type="Proteomes" id="UP000198967"/>
    </source>
</evidence>
<organism evidence="3 4">
    <name type="scientific">Pseudonocardia oroxyli</name>
    <dbReference type="NCBI Taxonomy" id="366584"/>
    <lineage>
        <taxon>Bacteria</taxon>
        <taxon>Bacillati</taxon>
        <taxon>Actinomycetota</taxon>
        <taxon>Actinomycetes</taxon>
        <taxon>Pseudonocardiales</taxon>
        <taxon>Pseudonocardiaceae</taxon>
        <taxon>Pseudonocardia</taxon>
    </lineage>
</organism>